<dbReference type="GO" id="GO:0007186">
    <property type="term" value="P:G protein-coupled receptor signaling pathway"/>
    <property type="evidence" value="ECO:0007669"/>
    <property type="project" value="TreeGrafter"/>
</dbReference>
<dbReference type="GO" id="GO:0006816">
    <property type="term" value="P:calcium ion transport"/>
    <property type="evidence" value="ECO:0007669"/>
    <property type="project" value="TreeGrafter"/>
</dbReference>
<keyword evidence="9" id="KW-1015">Disulfide bond</keyword>
<keyword evidence="4" id="KW-1003">Cell membrane</keyword>
<dbReference type="InterPro" id="IPR006985">
    <property type="entry name" value="RAMP"/>
</dbReference>
<dbReference type="PANTHER" id="PTHR14076:SF9">
    <property type="entry name" value="RECEPTOR ACTIVITY-MODIFYING PROTEIN 2"/>
    <property type="match status" value="1"/>
</dbReference>
<evidence type="ECO:0000313" key="13">
    <source>
        <dbReference type="EMBL" id="CAL1600123.1"/>
    </source>
</evidence>
<dbReference type="AlphaFoldDB" id="A0AAV2LIC4"/>
<dbReference type="GO" id="GO:0032870">
    <property type="term" value="P:cellular response to hormone stimulus"/>
    <property type="evidence" value="ECO:0007669"/>
    <property type="project" value="TreeGrafter"/>
</dbReference>
<dbReference type="InterPro" id="IPR038126">
    <property type="entry name" value="RAMP_sf"/>
</dbReference>
<dbReference type="Gene3D" id="1.10.150.510">
    <property type="entry name" value="Receptor activity modifying family"/>
    <property type="match status" value="1"/>
</dbReference>
<dbReference type="GO" id="GO:0005886">
    <property type="term" value="C:plasma membrane"/>
    <property type="evidence" value="ECO:0007669"/>
    <property type="project" value="UniProtKB-SubCell"/>
</dbReference>
<sequence length="209" mass="23975">MTPSRDRGLTVSPLCLFAVGTLLLTGVRSDTELLFDWTNQTIHTLDNGTTFNLTLMDKDLHHFDTERNWTLVTEDDEAFQDWEDGLRLGQCHKELLDQLCHVFCGEEFYAKMMSLRKEQWCELEEIIRAYHELTECLERSSNMVGCFYPNPIVQELFLQIHSHFFANCSRDELQAVDPPGAVVLTLTLIPVALIPALVSVVIWKNQGQD</sequence>
<gene>
    <name evidence="13" type="ORF">KC01_LOCUS28254</name>
</gene>
<evidence type="ECO:0000313" key="14">
    <source>
        <dbReference type="Proteomes" id="UP001497482"/>
    </source>
</evidence>
<accession>A0AAV2LIC4</accession>
<dbReference type="EMBL" id="OZ035845">
    <property type="protein sequence ID" value="CAL1600123.1"/>
    <property type="molecule type" value="Genomic_DNA"/>
</dbReference>
<feature type="chain" id="PRO_5043337584" evidence="12">
    <location>
        <begin position="30"/>
        <end position="209"/>
    </location>
</feature>
<evidence type="ECO:0000256" key="5">
    <source>
        <dbReference type="ARBA" id="ARBA00022692"/>
    </source>
</evidence>
<dbReference type="GO" id="GO:0001525">
    <property type="term" value="P:angiogenesis"/>
    <property type="evidence" value="ECO:0007669"/>
    <property type="project" value="TreeGrafter"/>
</dbReference>
<name>A0AAV2LIC4_KNICA</name>
<dbReference type="GO" id="GO:0008277">
    <property type="term" value="P:regulation of G protein-coupled receptor signaling pathway"/>
    <property type="evidence" value="ECO:0007669"/>
    <property type="project" value="InterPro"/>
</dbReference>
<dbReference type="GO" id="GO:0006886">
    <property type="term" value="P:intracellular protein transport"/>
    <property type="evidence" value="ECO:0007669"/>
    <property type="project" value="InterPro"/>
</dbReference>
<dbReference type="GO" id="GO:0043235">
    <property type="term" value="C:receptor complex"/>
    <property type="evidence" value="ECO:0007669"/>
    <property type="project" value="TreeGrafter"/>
</dbReference>
<evidence type="ECO:0000256" key="9">
    <source>
        <dbReference type="ARBA" id="ARBA00023157"/>
    </source>
</evidence>
<keyword evidence="7 11" id="KW-1133">Transmembrane helix</keyword>
<keyword evidence="6 12" id="KW-0732">Signal</keyword>
<evidence type="ECO:0000256" key="7">
    <source>
        <dbReference type="ARBA" id="ARBA00022989"/>
    </source>
</evidence>
<evidence type="ECO:0000256" key="4">
    <source>
        <dbReference type="ARBA" id="ARBA00022475"/>
    </source>
</evidence>
<dbReference type="GO" id="GO:0031623">
    <property type="term" value="P:receptor internalization"/>
    <property type="evidence" value="ECO:0007669"/>
    <property type="project" value="TreeGrafter"/>
</dbReference>
<dbReference type="GO" id="GO:0009986">
    <property type="term" value="C:cell surface"/>
    <property type="evidence" value="ECO:0007669"/>
    <property type="project" value="TreeGrafter"/>
</dbReference>
<keyword evidence="3" id="KW-0813">Transport</keyword>
<keyword evidence="8 11" id="KW-0472">Membrane</keyword>
<feature type="transmembrane region" description="Helical" evidence="11">
    <location>
        <begin position="180"/>
        <end position="203"/>
    </location>
</feature>
<evidence type="ECO:0000256" key="11">
    <source>
        <dbReference type="SAM" id="Phobius"/>
    </source>
</evidence>
<feature type="signal peptide" evidence="12">
    <location>
        <begin position="1"/>
        <end position="29"/>
    </location>
</feature>
<keyword evidence="10" id="KW-0675">Receptor</keyword>
<protein>
    <submittedName>
        <fullName evidence="13">Uncharacterized protein</fullName>
    </submittedName>
</protein>
<keyword evidence="14" id="KW-1185">Reference proteome</keyword>
<keyword evidence="5 11" id="KW-0812">Transmembrane</keyword>
<dbReference type="GO" id="GO:0015026">
    <property type="term" value="F:coreceptor activity"/>
    <property type="evidence" value="ECO:0007669"/>
    <property type="project" value="InterPro"/>
</dbReference>
<dbReference type="GO" id="GO:0072659">
    <property type="term" value="P:protein localization to plasma membrane"/>
    <property type="evidence" value="ECO:0007669"/>
    <property type="project" value="TreeGrafter"/>
</dbReference>
<evidence type="ECO:0000256" key="8">
    <source>
        <dbReference type="ARBA" id="ARBA00023136"/>
    </source>
</evidence>
<proteinExistence type="inferred from homology"/>
<evidence type="ECO:0000256" key="10">
    <source>
        <dbReference type="ARBA" id="ARBA00023170"/>
    </source>
</evidence>
<evidence type="ECO:0000256" key="6">
    <source>
        <dbReference type="ARBA" id="ARBA00022729"/>
    </source>
</evidence>
<comment type="similarity">
    <text evidence="2">Belongs to the RAMP family.</text>
</comment>
<evidence type="ECO:0000256" key="1">
    <source>
        <dbReference type="ARBA" id="ARBA00004251"/>
    </source>
</evidence>
<dbReference type="PANTHER" id="PTHR14076">
    <property type="entry name" value="RECEPTOR ACTIVITY MODIFYING PROTEIN RAMP"/>
    <property type="match status" value="1"/>
</dbReference>
<evidence type="ECO:0000256" key="3">
    <source>
        <dbReference type="ARBA" id="ARBA00022448"/>
    </source>
</evidence>
<comment type="subcellular location">
    <subcellularLocation>
        <location evidence="1">Cell membrane</location>
        <topology evidence="1">Single-pass type I membrane protein</topology>
    </subcellularLocation>
</comment>
<organism evidence="13 14">
    <name type="scientific">Knipowitschia caucasica</name>
    <name type="common">Caucasian dwarf goby</name>
    <name type="synonym">Pomatoschistus caucasicus</name>
    <dbReference type="NCBI Taxonomy" id="637954"/>
    <lineage>
        <taxon>Eukaryota</taxon>
        <taxon>Metazoa</taxon>
        <taxon>Chordata</taxon>
        <taxon>Craniata</taxon>
        <taxon>Vertebrata</taxon>
        <taxon>Euteleostomi</taxon>
        <taxon>Actinopterygii</taxon>
        <taxon>Neopterygii</taxon>
        <taxon>Teleostei</taxon>
        <taxon>Neoteleostei</taxon>
        <taxon>Acanthomorphata</taxon>
        <taxon>Gobiaria</taxon>
        <taxon>Gobiiformes</taxon>
        <taxon>Gobioidei</taxon>
        <taxon>Gobiidae</taxon>
        <taxon>Gobiinae</taxon>
        <taxon>Knipowitschia</taxon>
    </lineage>
</organism>
<dbReference type="Pfam" id="PF04901">
    <property type="entry name" value="RAMP"/>
    <property type="match status" value="1"/>
</dbReference>
<evidence type="ECO:0000256" key="12">
    <source>
        <dbReference type="SAM" id="SignalP"/>
    </source>
</evidence>
<dbReference type="Proteomes" id="UP001497482">
    <property type="component" value="Chromosome 23"/>
</dbReference>
<evidence type="ECO:0000256" key="2">
    <source>
        <dbReference type="ARBA" id="ARBA00007087"/>
    </source>
</evidence>
<reference evidence="13 14" key="1">
    <citation type="submission" date="2024-04" db="EMBL/GenBank/DDBJ databases">
        <authorList>
            <person name="Waldvogel A.-M."/>
            <person name="Schoenle A."/>
        </authorList>
    </citation>
    <scope>NUCLEOTIDE SEQUENCE [LARGE SCALE GENOMIC DNA]</scope>
</reference>